<dbReference type="EMBL" id="JAERQJ010000008">
    <property type="protein sequence ID" value="MBL0685280.1"/>
    <property type="molecule type" value="Genomic_DNA"/>
</dbReference>
<reference evidence="2" key="1">
    <citation type="submission" date="2021-01" db="EMBL/GenBank/DDBJ databases">
        <authorList>
            <person name="Zhong Y.L."/>
        </authorList>
    </citation>
    <scope>NUCLEOTIDE SEQUENCE</scope>
    <source>
        <strain evidence="2">KCTC 23302</strain>
    </source>
</reference>
<accession>A0A937A5I6</accession>
<organism evidence="2 3">
    <name type="scientific">Aquimarina mytili</name>
    <dbReference type="NCBI Taxonomy" id="874423"/>
    <lineage>
        <taxon>Bacteria</taxon>
        <taxon>Pseudomonadati</taxon>
        <taxon>Bacteroidota</taxon>
        <taxon>Flavobacteriia</taxon>
        <taxon>Flavobacteriales</taxon>
        <taxon>Flavobacteriaceae</taxon>
        <taxon>Aquimarina</taxon>
    </lineage>
</organism>
<sequence>MKQLLWSLFCSPALVFLELVSFKYTCQYEDGGPRFYGFPFIYRTSNAWVNSLSGELYILGFIGNMLFWTVILYILLLGIKRLNIPINRLACRIWGVFLLLFGFCIVFSTTSIVDWRYQWQHDFKMGYYSDDIICNQEIQFFWN</sequence>
<evidence type="ECO:0000313" key="3">
    <source>
        <dbReference type="Proteomes" id="UP000651057"/>
    </source>
</evidence>
<protein>
    <submittedName>
        <fullName evidence="2">Uncharacterized protein</fullName>
    </submittedName>
</protein>
<gene>
    <name evidence="2" type="ORF">JJQ60_17230</name>
</gene>
<feature type="transmembrane region" description="Helical" evidence="1">
    <location>
        <begin position="89"/>
        <end position="113"/>
    </location>
</feature>
<evidence type="ECO:0000256" key="1">
    <source>
        <dbReference type="SAM" id="Phobius"/>
    </source>
</evidence>
<dbReference type="AlphaFoldDB" id="A0A937A5I6"/>
<evidence type="ECO:0000313" key="2">
    <source>
        <dbReference type="EMBL" id="MBL0685280.1"/>
    </source>
</evidence>
<keyword evidence="1" id="KW-0472">Membrane</keyword>
<comment type="caution">
    <text evidence="2">The sequence shown here is derived from an EMBL/GenBank/DDBJ whole genome shotgun (WGS) entry which is preliminary data.</text>
</comment>
<name>A0A937A5I6_9FLAO</name>
<proteinExistence type="predicted"/>
<keyword evidence="3" id="KW-1185">Reference proteome</keyword>
<keyword evidence="1" id="KW-0812">Transmembrane</keyword>
<keyword evidence="1" id="KW-1133">Transmembrane helix</keyword>
<dbReference type="Proteomes" id="UP000651057">
    <property type="component" value="Unassembled WGS sequence"/>
</dbReference>
<feature type="transmembrane region" description="Helical" evidence="1">
    <location>
        <begin position="56"/>
        <end position="77"/>
    </location>
</feature>
<dbReference type="RefSeq" id="WP_201923240.1">
    <property type="nucleotide sequence ID" value="NZ_BAABAX010000002.1"/>
</dbReference>